<gene>
    <name evidence="1" type="ORF">TGRH88_006280</name>
</gene>
<dbReference type="Proteomes" id="UP000557509">
    <property type="component" value="Unassembled WGS sequence"/>
</dbReference>
<comment type="caution">
    <text evidence="1">The sequence shown here is derived from an EMBL/GenBank/DDBJ whole genome shotgun (WGS) entry which is preliminary data.</text>
</comment>
<dbReference type="EMBL" id="JAAUHK010000188">
    <property type="protein sequence ID" value="KAF4645193.1"/>
    <property type="molecule type" value="Genomic_DNA"/>
</dbReference>
<reference evidence="1 2" key="1">
    <citation type="submission" date="2020-03" db="EMBL/GenBank/DDBJ databases">
        <title>Genome sequence of Toxoplasma gondii RH-88 strain.</title>
        <authorList>
            <person name="Lorenzi H.A."/>
            <person name="Venepally P."/>
            <person name="Rozenberg A."/>
            <person name="Sibley D."/>
        </authorList>
    </citation>
    <scope>NUCLEOTIDE SEQUENCE [LARGE SCALE GENOMIC DNA]</scope>
    <source>
        <strain evidence="1 2">RH-88</strain>
    </source>
</reference>
<organism evidence="1 2">
    <name type="scientific">Toxoplasma gondii</name>
    <dbReference type="NCBI Taxonomy" id="5811"/>
    <lineage>
        <taxon>Eukaryota</taxon>
        <taxon>Sar</taxon>
        <taxon>Alveolata</taxon>
        <taxon>Apicomplexa</taxon>
        <taxon>Conoidasida</taxon>
        <taxon>Coccidia</taxon>
        <taxon>Eucoccidiorida</taxon>
        <taxon>Eimeriorina</taxon>
        <taxon>Sarcocystidae</taxon>
        <taxon>Toxoplasma</taxon>
    </lineage>
</organism>
<name>A0A7J6KCQ2_TOXGO</name>
<accession>A0A7J6KCQ2</accession>
<proteinExistence type="predicted"/>
<sequence>MIDVYHSSALPTPAWSVPGFVPSAVIGEAHCSWSPRHRWNDVNRKHAPNTITAGCIDL</sequence>
<protein>
    <submittedName>
        <fullName evidence="1">Uncharacterized protein</fullName>
    </submittedName>
</protein>
<dbReference type="AlphaFoldDB" id="A0A7J6KCQ2"/>
<evidence type="ECO:0000313" key="1">
    <source>
        <dbReference type="EMBL" id="KAF4645193.1"/>
    </source>
</evidence>
<keyword evidence="2" id="KW-1185">Reference proteome</keyword>
<evidence type="ECO:0000313" key="2">
    <source>
        <dbReference type="Proteomes" id="UP000557509"/>
    </source>
</evidence>